<proteinExistence type="inferred from homology"/>
<dbReference type="AlphaFoldDB" id="A0A8T2JEQ7"/>
<organism evidence="13 14">
    <name type="scientific">Hymenochirus boettgeri</name>
    <name type="common">Congo dwarf clawed frog</name>
    <dbReference type="NCBI Taxonomy" id="247094"/>
    <lineage>
        <taxon>Eukaryota</taxon>
        <taxon>Metazoa</taxon>
        <taxon>Chordata</taxon>
        <taxon>Craniata</taxon>
        <taxon>Vertebrata</taxon>
        <taxon>Euteleostomi</taxon>
        <taxon>Amphibia</taxon>
        <taxon>Batrachia</taxon>
        <taxon>Anura</taxon>
        <taxon>Pipoidea</taxon>
        <taxon>Pipidae</taxon>
        <taxon>Pipinae</taxon>
        <taxon>Hymenochirus</taxon>
    </lineage>
</organism>
<dbReference type="Proteomes" id="UP000812440">
    <property type="component" value="Chromosome 3"/>
</dbReference>
<comment type="caution">
    <text evidence="13">The sequence shown here is derived from an EMBL/GenBank/DDBJ whole genome shotgun (WGS) entry which is preliminary data.</text>
</comment>
<feature type="domain" description="G-protein coupled receptors family 1 profile" evidence="12">
    <location>
        <begin position="39"/>
        <end position="286"/>
    </location>
</feature>
<evidence type="ECO:0000256" key="6">
    <source>
        <dbReference type="ARBA" id="ARBA00023040"/>
    </source>
</evidence>
<keyword evidence="11" id="KW-0716">Sensory transduction</keyword>
<feature type="transmembrane region" description="Helical" evidence="11">
    <location>
        <begin position="99"/>
        <end position="118"/>
    </location>
</feature>
<evidence type="ECO:0000256" key="5">
    <source>
        <dbReference type="ARBA" id="ARBA00022989"/>
    </source>
</evidence>
<accession>A0A8T2JEQ7</accession>
<reference evidence="13" key="1">
    <citation type="thesis" date="2020" institute="ProQuest LLC" country="789 East Eisenhower Parkway, Ann Arbor, MI, USA">
        <title>Comparative Genomics and Chromosome Evolution.</title>
        <authorList>
            <person name="Mudd A.B."/>
        </authorList>
    </citation>
    <scope>NUCLEOTIDE SEQUENCE</scope>
    <source>
        <strain evidence="13">Female2</strain>
        <tissue evidence="13">Blood</tissue>
    </source>
</reference>
<keyword evidence="8 10" id="KW-0675">Receptor</keyword>
<dbReference type="EMBL" id="JAACNH010000006">
    <property type="protein sequence ID" value="KAG8441071.1"/>
    <property type="molecule type" value="Genomic_DNA"/>
</dbReference>
<dbReference type="PROSITE" id="PS00237">
    <property type="entry name" value="G_PROTEIN_RECEP_F1_1"/>
    <property type="match status" value="1"/>
</dbReference>
<dbReference type="SUPFAM" id="SSF81321">
    <property type="entry name" value="Family A G protein-coupled receptor-like"/>
    <property type="match status" value="1"/>
</dbReference>
<keyword evidence="4 11" id="KW-0552">Olfaction</keyword>
<dbReference type="GO" id="GO:0004930">
    <property type="term" value="F:G protein-coupled receptor activity"/>
    <property type="evidence" value="ECO:0007669"/>
    <property type="project" value="UniProtKB-KW"/>
</dbReference>
<evidence type="ECO:0000256" key="2">
    <source>
        <dbReference type="ARBA" id="ARBA00022475"/>
    </source>
</evidence>
<gene>
    <name evidence="13" type="ORF">GDO86_006712</name>
</gene>
<dbReference type="InterPro" id="IPR000725">
    <property type="entry name" value="Olfact_rcpt"/>
</dbReference>
<dbReference type="GO" id="GO:0004984">
    <property type="term" value="F:olfactory receptor activity"/>
    <property type="evidence" value="ECO:0007669"/>
    <property type="project" value="InterPro"/>
</dbReference>
<evidence type="ECO:0000256" key="7">
    <source>
        <dbReference type="ARBA" id="ARBA00023136"/>
    </source>
</evidence>
<evidence type="ECO:0000256" key="3">
    <source>
        <dbReference type="ARBA" id="ARBA00022692"/>
    </source>
</evidence>
<dbReference type="OrthoDB" id="10017003at2759"/>
<keyword evidence="9 10" id="KW-0807">Transducer</keyword>
<protein>
    <recommendedName>
        <fullName evidence="11">Olfactory receptor</fullName>
    </recommendedName>
</protein>
<dbReference type="PRINTS" id="PR00237">
    <property type="entry name" value="GPCRRHODOPSN"/>
</dbReference>
<comment type="similarity">
    <text evidence="10">Belongs to the G-protein coupled receptor 1 family.</text>
</comment>
<dbReference type="PANTHER" id="PTHR26452">
    <property type="entry name" value="OLFACTORY RECEPTOR"/>
    <property type="match status" value="1"/>
</dbReference>
<evidence type="ECO:0000256" key="4">
    <source>
        <dbReference type="ARBA" id="ARBA00022725"/>
    </source>
</evidence>
<dbReference type="FunFam" id="1.20.1070.10:FF:000008">
    <property type="entry name" value="Olfactory receptor"/>
    <property type="match status" value="1"/>
</dbReference>
<dbReference type="PRINTS" id="PR00245">
    <property type="entry name" value="OLFACTORYR"/>
</dbReference>
<keyword evidence="2 11" id="KW-1003">Cell membrane</keyword>
<evidence type="ECO:0000256" key="11">
    <source>
        <dbReference type="RuleBase" id="RU363047"/>
    </source>
</evidence>
<dbReference type="CDD" id="cd13954">
    <property type="entry name" value="7tmA_OR"/>
    <property type="match status" value="1"/>
</dbReference>
<dbReference type="InterPro" id="IPR000276">
    <property type="entry name" value="GPCR_Rhodpsn"/>
</dbReference>
<keyword evidence="14" id="KW-1185">Reference proteome</keyword>
<keyword evidence="7 11" id="KW-0472">Membrane</keyword>
<feature type="transmembrane region" description="Helical" evidence="11">
    <location>
        <begin position="269"/>
        <end position="288"/>
    </location>
</feature>
<evidence type="ECO:0000256" key="1">
    <source>
        <dbReference type="ARBA" id="ARBA00004651"/>
    </source>
</evidence>
<dbReference type="InterPro" id="IPR017452">
    <property type="entry name" value="GPCR_Rhodpsn_7TM"/>
</dbReference>
<dbReference type="PROSITE" id="PS50262">
    <property type="entry name" value="G_PROTEIN_RECEP_F1_2"/>
    <property type="match status" value="1"/>
</dbReference>
<dbReference type="Pfam" id="PF13853">
    <property type="entry name" value="7tm_4"/>
    <property type="match status" value="1"/>
</dbReference>
<name>A0A8T2JEQ7_9PIPI</name>
<dbReference type="GO" id="GO:0005886">
    <property type="term" value="C:plasma membrane"/>
    <property type="evidence" value="ECO:0007669"/>
    <property type="project" value="UniProtKB-SubCell"/>
</dbReference>
<keyword evidence="5 11" id="KW-1133">Transmembrane helix</keyword>
<evidence type="ECO:0000256" key="8">
    <source>
        <dbReference type="ARBA" id="ARBA00023170"/>
    </source>
</evidence>
<evidence type="ECO:0000256" key="10">
    <source>
        <dbReference type="RuleBase" id="RU000688"/>
    </source>
</evidence>
<feature type="transmembrane region" description="Helical" evidence="11">
    <location>
        <begin position="190"/>
        <end position="213"/>
    </location>
</feature>
<feature type="transmembrane region" description="Helical" evidence="11">
    <location>
        <begin position="60"/>
        <end position="84"/>
    </location>
</feature>
<evidence type="ECO:0000313" key="13">
    <source>
        <dbReference type="EMBL" id="KAG8441071.1"/>
    </source>
</evidence>
<feature type="transmembrane region" description="Helical" evidence="11">
    <location>
        <begin position="24"/>
        <end position="48"/>
    </location>
</feature>
<feature type="transmembrane region" description="Helical" evidence="11">
    <location>
        <begin position="138"/>
        <end position="161"/>
    </location>
</feature>
<dbReference type="InterPro" id="IPR050516">
    <property type="entry name" value="Olfactory_GPCR"/>
</dbReference>
<evidence type="ECO:0000256" key="9">
    <source>
        <dbReference type="ARBA" id="ARBA00023224"/>
    </source>
</evidence>
<evidence type="ECO:0000259" key="12">
    <source>
        <dbReference type="PROSITE" id="PS50262"/>
    </source>
</evidence>
<keyword evidence="6 10" id="KW-0297">G-protein coupled receptor</keyword>
<keyword evidence="3 10" id="KW-0812">Transmembrane</keyword>
<sequence length="303" mass="34622">MKNQSSTPFLHIVAFVANREKERLLSIVFIIIYLFGVLINSVILTAIYKDVKLHTNMYIFLCNLSLVDICYLTVTLPKLIYILLSGDNSITFIQCFTQMYFYLAFGGVETLLLSTMAYDRFVAICKPLVYYLMMNRRVCTLITAGVWILAFGNAIFFTGLASNLPFCHSNKINQLFCDVKALADISCDVIMFYKIIYVEAFLFGTVPVSLTVVSYARIISSILHIRCKRGRNKAFSTCSSHFTVLIVFYGTALLMYMRPPTHSENLDTVFSLFFIVVTPMLNPLIYTLRNKDVKKSLIRTMRL</sequence>
<evidence type="ECO:0000313" key="14">
    <source>
        <dbReference type="Proteomes" id="UP000812440"/>
    </source>
</evidence>
<comment type="subcellular location">
    <subcellularLocation>
        <location evidence="1 11">Cell membrane</location>
        <topology evidence="1 11">Multi-pass membrane protein</topology>
    </subcellularLocation>
</comment>
<feature type="transmembrane region" description="Helical" evidence="11">
    <location>
        <begin position="234"/>
        <end position="257"/>
    </location>
</feature>
<dbReference type="Gene3D" id="1.20.1070.10">
    <property type="entry name" value="Rhodopsin 7-helix transmembrane proteins"/>
    <property type="match status" value="1"/>
</dbReference>